<dbReference type="PANTHER" id="PTHR24220">
    <property type="entry name" value="IMPORT ATP-BINDING PROTEIN"/>
    <property type="match status" value="1"/>
</dbReference>
<dbReference type="Gene3D" id="3.40.50.300">
    <property type="entry name" value="P-loop containing nucleotide triphosphate hydrolases"/>
    <property type="match status" value="1"/>
</dbReference>
<dbReference type="SMART" id="SM00382">
    <property type="entry name" value="AAA"/>
    <property type="match status" value="1"/>
</dbReference>
<dbReference type="AlphaFoldDB" id="A0AAE9XLY4"/>
<proteinExistence type="predicted"/>
<dbReference type="GO" id="GO:0005886">
    <property type="term" value="C:plasma membrane"/>
    <property type="evidence" value="ECO:0007669"/>
    <property type="project" value="TreeGrafter"/>
</dbReference>
<dbReference type="InterPro" id="IPR003439">
    <property type="entry name" value="ABC_transporter-like_ATP-bd"/>
</dbReference>
<sequence>MKEVLRIEQLTKKIITGNQEERELIKQLDLSLNQGDFVTVLGGNGAGKSTLFNLISGTMIPSSGYIEVNGTDVTMMKEERRARVIARVFQDPKLGTAPRMTVAENLLLAMKRGEKRRLLPRRLEASLPYFEDLTKELGNGLEKHLLQPTGALSGGQRQSLSLLMATLGNPSLLLLDEHTAALDPKTADRLMHLTAEKVKEKNLTALMITHKMEDALTYGNKLLVLEQGRIKYFFNESEKAALTKIDLLNFF</sequence>
<dbReference type="GO" id="GO:0005524">
    <property type="term" value="F:ATP binding"/>
    <property type="evidence" value="ECO:0007669"/>
    <property type="project" value="UniProtKB-KW"/>
</dbReference>
<dbReference type="PROSITE" id="PS50893">
    <property type="entry name" value="ABC_TRANSPORTER_2"/>
    <property type="match status" value="1"/>
</dbReference>
<dbReference type="EMBL" id="CP116507">
    <property type="protein sequence ID" value="WCG22433.1"/>
    <property type="molecule type" value="Genomic_DNA"/>
</dbReference>
<name>A0AAE9XLY4_9ENTE</name>
<accession>A0AAE9XLY4</accession>
<evidence type="ECO:0000256" key="2">
    <source>
        <dbReference type="ARBA" id="ARBA00022840"/>
    </source>
</evidence>
<feature type="domain" description="ABC transporter" evidence="3">
    <location>
        <begin position="5"/>
        <end position="250"/>
    </location>
</feature>
<keyword evidence="1" id="KW-0547">Nucleotide-binding</keyword>
<keyword evidence="2 4" id="KW-0067">ATP-binding</keyword>
<dbReference type="InterPro" id="IPR015854">
    <property type="entry name" value="ABC_transpr_LolD-like"/>
</dbReference>
<dbReference type="PANTHER" id="PTHR24220:SF692">
    <property type="entry name" value="ABC TRANSPORTER DOMAIN-CONTAINING PROTEIN"/>
    <property type="match status" value="1"/>
</dbReference>
<evidence type="ECO:0000256" key="1">
    <source>
        <dbReference type="ARBA" id="ARBA00022741"/>
    </source>
</evidence>
<protein>
    <submittedName>
        <fullName evidence="4">ATP-binding cassette domain-containing protein</fullName>
    </submittedName>
</protein>
<gene>
    <name evidence="4" type="ORF">PML95_08530</name>
</gene>
<dbReference type="InterPro" id="IPR003593">
    <property type="entry name" value="AAA+_ATPase"/>
</dbReference>
<evidence type="ECO:0000313" key="5">
    <source>
        <dbReference type="Proteomes" id="UP001179600"/>
    </source>
</evidence>
<dbReference type="RefSeq" id="WP_272163247.1">
    <property type="nucleotide sequence ID" value="NZ_CP116507.1"/>
</dbReference>
<evidence type="ECO:0000259" key="3">
    <source>
        <dbReference type="PROSITE" id="PS50893"/>
    </source>
</evidence>
<reference evidence="4" key="1">
    <citation type="submission" date="2023-01" db="EMBL/GenBank/DDBJ databases">
        <title>Oxazolidinone resistance genes in florfenicol resistant enterococci from beef cattle and veal calves at slaughter.</title>
        <authorList>
            <person name="Biggel M."/>
        </authorList>
    </citation>
    <scope>NUCLEOTIDE SEQUENCE</scope>
    <source>
        <strain evidence="4">K204-1</strain>
    </source>
</reference>
<organism evidence="4 5">
    <name type="scientific">Vagococcus lutrae</name>
    <dbReference type="NCBI Taxonomy" id="81947"/>
    <lineage>
        <taxon>Bacteria</taxon>
        <taxon>Bacillati</taxon>
        <taxon>Bacillota</taxon>
        <taxon>Bacilli</taxon>
        <taxon>Lactobacillales</taxon>
        <taxon>Enterococcaceae</taxon>
        <taxon>Vagococcus</taxon>
    </lineage>
</organism>
<dbReference type="SUPFAM" id="SSF52540">
    <property type="entry name" value="P-loop containing nucleoside triphosphate hydrolases"/>
    <property type="match status" value="1"/>
</dbReference>
<dbReference type="InterPro" id="IPR027417">
    <property type="entry name" value="P-loop_NTPase"/>
</dbReference>
<dbReference type="GO" id="GO:0022857">
    <property type="term" value="F:transmembrane transporter activity"/>
    <property type="evidence" value="ECO:0007669"/>
    <property type="project" value="TreeGrafter"/>
</dbReference>
<dbReference type="Pfam" id="PF00005">
    <property type="entry name" value="ABC_tran"/>
    <property type="match status" value="1"/>
</dbReference>
<evidence type="ECO:0000313" key="4">
    <source>
        <dbReference type="EMBL" id="WCG22433.1"/>
    </source>
</evidence>
<dbReference type="GO" id="GO:0016887">
    <property type="term" value="F:ATP hydrolysis activity"/>
    <property type="evidence" value="ECO:0007669"/>
    <property type="project" value="InterPro"/>
</dbReference>
<dbReference type="Proteomes" id="UP001179600">
    <property type="component" value="Chromosome"/>
</dbReference>